<comment type="caution">
    <text evidence="1">The sequence shown here is derived from an EMBL/GenBank/DDBJ whole genome shotgun (WGS) entry which is preliminary data.</text>
</comment>
<reference evidence="1" key="1">
    <citation type="journal article" date="2023" name="Insect Mol. Biol.">
        <title>Genome sequencing provides insights into the evolution of gene families encoding plant cell wall-degrading enzymes in longhorned beetles.</title>
        <authorList>
            <person name="Shin N.R."/>
            <person name="Okamura Y."/>
            <person name="Kirsch R."/>
            <person name="Pauchet Y."/>
        </authorList>
    </citation>
    <scope>NUCLEOTIDE SEQUENCE</scope>
    <source>
        <strain evidence="1">RBIC_L_NR</strain>
    </source>
</reference>
<evidence type="ECO:0000313" key="1">
    <source>
        <dbReference type="EMBL" id="KAJ8962007.1"/>
    </source>
</evidence>
<accession>A0AAV8ZCF6</accession>
<dbReference type="AlphaFoldDB" id="A0AAV8ZCF6"/>
<dbReference type="EMBL" id="JANEYF010001596">
    <property type="protein sequence ID" value="KAJ8962007.1"/>
    <property type="molecule type" value="Genomic_DNA"/>
</dbReference>
<dbReference type="Proteomes" id="UP001162156">
    <property type="component" value="Unassembled WGS sequence"/>
</dbReference>
<evidence type="ECO:0000313" key="2">
    <source>
        <dbReference type="Proteomes" id="UP001162156"/>
    </source>
</evidence>
<sequence>MDNVVTSQSIDCSDGMIHMGGLEAQNCDNVFEAQYCIKSTSLDGMVFWWRIFCRTLDLHCSIVIYICRYRVEIGTLLRFLTIGLISNG</sequence>
<keyword evidence="2" id="KW-1185">Reference proteome</keyword>
<name>A0AAV8ZCF6_9CUCU</name>
<organism evidence="1 2">
    <name type="scientific">Rhamnusium bicolor</name>
    <dbReference type="NCBI Taxonomy" id="1586634"/>
    <lineage>
        <taxon>Eukaryota</taxon>
        <taxon>Metazoa</taxon>
        <taxon>Ecdysozoa</taxon>
        <taxon>Arthropoda</taxon>
        <taxon>Hexapoda</taxon>
        <taxon>Insecta</taxon>
        <taxon>Pterygota</taxon>
        <taxon>Neoptera</taxon>
        <taxon>Endopterygota</taxon>
        <taxon>Coleoptera</taxon>
        <taxon>Polyphaga</taxon>
        <taxon>Cucujiformia</taxon>
        <taxon>Chrysomeloidea</taxon>
        <taxon>Cerambycidae</taxon>
        <taxon>Lepturinae</taxon>
        <taxon>Rhagiini</taxon>
        <taxon>Rhamnusium</taxon>
    </lineage>
</organism>
<protein>
    <submittedName>
        <fullName evidence="1">Uncharacterized protein</fullName>
    </submittedName>
</protein>
<proteinExistence type="predicted"/>
<gene>
    <name evidence="1" type="ORF">NQ314_005789</name>
</gene>